<reference evidence="13" key="1">
    <citation type="submission" date="2019-06" db="EMBL/GenBank/DDBJ databases">
        <title>Co-occurence of chitin degradation, pigmentation and bioactivity in marine Pseudoalteromonas.</title>
        <authorList>
            <person name="Sonnenschein E.C."/>
            <person name="Bech P.K."/>
        </authorList>
    </citation>
    <scope>NUCLEOTIDE SEQUENCE [LARGE SCALE GENOMIC DNA]</scope>
    <source>
        <strain evidence="13">S3895</strain>
    </source>
</reference>
<keyword evidence="6 12" id="KW-0255">Endonuclease</keyword>
<dbReference type="RefSeq" id="WP_138676167.1">
    <property type="nucleotide sequence ID" value="NZ_PNBW01000016.1"/>
</dbReference>
<dbReference type="InterPro" id="IPR051268">
    <property type="entry name" value="Type-I_R_enzyme_R_subunit"/>
</dbReference>
<evidence type="ECO:0000256" key="2">
    <source>
        <dbReference type="ARBA" id="ARBA00008598"/>
    </source>
</evidence>
<dbReference type="PANTHER" id="PTHR30195:SF15">
    <property type="entry name" value="TYPE I RESTRICTION ENZYME HINDI ENDONUCLEASE SUBUNIT"/>
    <property type="match status" value="1"/>
</dbReference>
<dbReference type="PROSITE" id="PS51192">
    <property type="entry name" value="HELICASE_ATP_BIND_1"/>
    <property type="match status" value="1"/>
</dbReference>
<gene>
    <name evidence="12" type="ORF">CWC20_02425</name>
</gene>
<keyword evidence="5 10" id="KW-0680">Restriction system</keyword>
<dbReference type="InterPro" id="IPR040980">
    <property type="entry name" value="SWI2_SNF2"/>
</dbReference>
<keyword evidence="4 10" id="KW-0547">Nucleotide-binding</keyword>
<evidence type="ECO:0000256" key="5">
    <source>
        <dbReference type="ARBA" id="ARBA00022747"/>
    </source>
</evidence>
<dbReference type="CDD" id="cd18800">
    <property type="entry name" value="SF2_C_EcoR124I-like"/>
    <property type="match status" value="1"/>
</dbReference>
<evidence type="ECO:0000256" key="1">
    <source>
        <dbReference type="ARBA" id="ARBA00000851"/>
    </source>
</evidence>
<name>A0ABY2W262_9GAMM</name>
<comment type="similarity">
    <text evidence="2 10">Belongs to the HsdR family.</text>
</comment>
<dbReference type="InterPro" id="IPR027417">
    <property type="entry name" value="P-loop_NTPase"/>
</dbReference>
<keyword evidence="13" id="KW-1185">Reference proteome</keyword>
<dbReference type="SMART" id="SM00487">
    <property type="entry name" value="DEXDc"/>
    <property type="match status" value="1"/>
</dbReference>
<keyword evidence="8 10" id="KW-0067">ATP-binding</keyword>
<evidence type="ECO:0000256" key="8">
    <source>
        <dbReference type="ARBA" id="ARBA00022840"/>
    </source>
</evidence>
<organism evidence="12 13">
    <name type="scientific">Pseudoalteromonas aurantia</name>
    <dbReference type="NCBI Taxonomy" id="43654"/>
    <lineage>
        <taxon>Bacteria</taxon>
        <taxon>Pseudomonadati</taxon>
        <taxon>Pseudomonadota</taxon>
        <taxon>Gammaproteobacteria</taxon>
        <taxon>Alteromonadales</taxon>
        <taxon>Pseudoalteromonadaceae</taxon>
        <taxon>Pseudoalteromonas</taxon>
    </lineage>
</organism>
<keyword evidence="3" id="KW-0540">Nuclease</keyword>
<dbReference type="Pfam" id="PF11867">
    <property type="entry name" value="T1RH-like_C"/>
    <property type="match status" value="1"/>
</dbReference>
<dbReference type="EMBL" id="PNBW01000016">
    <property type="protein sequence ID" value="TMO78239.1"/>
    <property type="molecule type" value="Genomic_DNA"/>
</dbReference>
<evidence type="ECO:0000313" key="12">
    <source>
        <dbReference type="EMBL" id="TMO78239.1"/>
    </source>
</evidence>
<dbReference type="SUPFAM" id="SSF52540">
    <property type="entry name" value="P-loop containing nucleoside triphosphate hydrolases"/>
    <property type="match status" value="2"/>
</dbReference>
<dbReference type="InterPro" id="IPR007409">
    <property type="entry name" value="Restrct_endonuc_type1_HsdR_N"/>
</dbReference>
<dbReference type="Pfam" id="PF22679">
    <property type="entry name" value="T1R_D3-like"/>
    <property type="match status" value="1"/>
</dbReference>
<dbReference type="InterPro" id="IPR021810">
    <property type="entry name" value="T1RH-like_C"/>
</dbReference>
<evidence type="ECO:0000256" key="9">
    <source>
        <dbReference type="ARBA" id="ARBA00023125"/>
    </source>
</evidence>
<dbReference type="CDD" id="cd22332">
    <property type="entry name" value="HsdR_N"/>
    <property type="match status" value="1"/>
</dbReference>
<evidence type="ECO:0000259" key="11">
    <source>
        <dbReference type="PROSITE" id="PS51192"/>
    </source>
</evidence>
<dbReference type="EC" id="3.1.21.3" evidence="10"/>
<dbReference type="InterPro" id="IPR004473">
    <property type="entry name" value="Restrct_endonuc_typeI_HsdR"/>
</dbReference>
<keyword evidence="7 10" id="KW-0378">Hydrolase</keyword>
<evidence type="ECO:0000313" key="13">
    <source>
        <dbReference type="Proteomes" id="UP000307164"/>
    </source>
</evidence>
<evidence type="ECO:0000256" key="3">
    <source>
        <dbReference type="ARBA" id="ARBA00022722"/>
    </source>
</evidence>
<dbReference type="Pfam" id="PF18766">
    <property type="entry name" value="SWI2_SNF2"/>
    <property type="match status" value="1"/>
</dbReference>
<comment type="subunit">
    <text evidence="10">The type I restriction/modification system is composed of three polypeptides R, M and S.</text>
</comment>
<dbReference type="Gene3D" id="3.40.50.300">
    <property type="entry name" value="P-loop containing nucleotide triphosphate hydrolases"/>
    <property type="match status" value="2"/>
</dbReference>
<dbReference type="Pfam" id="PF04313">
    <property type="entry name" value="HSDR_N"/>
    <property type="match status" value="1"/>
</dbReference>
<comment type="function">
    <text evidence="10">Subunit R is required for both nuclease and ATPase activities, but not for modification.</text>
</comment>
<dbReference type="Gene3D" id="3.90.1570.50">
    <property type="match status" value="1"/>
</dbReference>
<sequence length="1100" mass="125236">MQFTEAQLEAAIIELLGDQGYLYTSGSDFSMADGTREPEQVLIKEDLRAYLANRYAADDITSGEIDSIILQLETLPVGDLYESNKTFCKWLSDGFLLKREAGSKPGEASKKDLYIQLIDYDQVKKAEVEVAQASHEALPRVAESSISYAASTQHNIFKIVNQLEIDSPSADNAMRIPDGIIYINGLPVVVFEFKSAIREEQATLHHAYVQLTTRYRRDIPQLFVFNALCVISDGVNNKMGNVFAPYDFYYAWRKVTGDESIEQDGINGLHTMLQGLFDKERLCDVIRHFIYFPDKSKDEVKIVCRYPQYYAARKLFENIKKERKLLTAGGNVEGGSGKGGTYFGATGCGKSFTMQFLSRLLMKSVEFESPTIVLITDRTDLDDQLSKQFSNAKSYIGDDHIVSVESRDQLRTLLKGRQSGGVFLTTIHKFTEDIEVLTERTNVICISDEAHRSQVNLDQKVSITEKGVKRTFGFAKYLHDSLPNATFVGFTGTPIDATLDVFGEVVDAYTMSESVKDEITVRIVYEGRAAKVLLNNAKLEEIEAYYKQCEDSGSNEHQIEESKKATSSMNSILGDPDRIRTLAKDFVEHYEARINEGSTIKGKAMFVSSSREIAYLFYQELEALRPEWFEILECEKGSTLSEQEKKKIKPMERVKMVMTRGKDDPEALYNLLGTKEYRKELDRQFKNDKSNFKIAIVVDMWLTGFDVPFLDTIYIDKPLQKHNLIQTISRVNRKFSGKHKGLVVDYIGIKTAMNKALAQFSKSEETNFEDINQSVIAVKDHLDLLNRIFHQFDSSPYFTGEPVAQLNCLNSAAEFVLSIGKLEKRFMALVKRLKAAYDVCCGSEKLSEKERDYIHFYLAVRSIIYKLTKGDAPDTTQMNAKVREMIAEALKSDGVEEIFKLGNDDGEIDIFDEDYLAKIGKIKLPNTKIMLLQKMLAKAIGEMKKVNLAQGVDFTKRFKALVEKYNERKEEDVLVSEVLEDFSDEIINMFTDLKTEMDSNDDLGISFEEKAFYDILKSLAVKYDFTYPDEKLIELSQAVKEVVDDKAKYTDWNNRDDIKAELKVDLIMLLHRFGYPPVSRDEVYKEIFAQAENFKKNRVV</sequence>
<comment type="caution">
    <text evidence="12">The sequence shown here is derived from an EMBL/GenBank/DDBJ whole genome shotgun (WGS) entry which is preliminary data.</text>
</comment>
<evidence type="ECO:0000256" key="10">
    <source>
        <dbReference type="RuleBase" id="RU364115"/>
    </source>
</evidence>
<dbReference type="InterPro" id="IPR055180">
    <property type="entry name" value="HsdR_RecA-like_helicase_dom_2"/>
</dbReference>
<dbReference type="GO" id="GO:0004519">
    <property type="term" value="F:endonuclease activity"/>
    <property type="evidence" value="ECO:0007669"/>
    <property type="project" value="UniProtKB-KW"/>
</dbReference>
<dbReference type="InterPro" id="IPR014001">
    <property type="entry name" value="Helicase_ATP-bd"/>
</dbReference>
<accession>A0ABY2W262</accession>
<dbReference type="NCBIfam" id="TIGR00348">
    <property type="entry name" value="hsdR"/>
    <property type="match status" value="1"/>
</dbReference>
<feature type="domain" description="Helicase ATP-binding" evidence="11">
    <location>
        <begin position="331"/>
        <end position="512"/>
    </location>
</feature>
<protein>
    <recommendedName>
        <fullName evidence="10">Type I restriction enzyme endonuclease subunit</fullName>
        <shortName evidence="10">R protein</shortName>
        <ecNumber evidence="10">3.1.21.3</ecNumber>
    </recommendedName>
</protein>
<keyword evidence="9 10" id="KW-0238">DNA-binding</keyword>
<dbReference type="PANTHER" id="PTHR30195">
    <property type="entry name" value="TYPE I SITE-SPECIFIC DEOXYRIBONUCLEASE PROTEIN SUBUNIT M AND R"/>
    <property type="match status" value="1"/>
</dbReference>
<dbReference type="Proteomes" id="UP000307164">
    <property type="component" value="Unassembled WGS sequence"/>
</dbReference>
<evidence type="ECO:0000256" key="7">
    <source>
        <dbReference type="ARBA" id="ARBA00022801"/>
    </source>
</evidence>
<evidence type="ECO:0000256" key="4">
    <source>
        <dbReference type="ARBA" id="ARBA00022741"/>
    </source>
</evidence>
<proteinExistence type="inferred from homology"/>
<comment type="catalytic activity">
    <reaction evidence="1 10">
        <text>Endonucleolytic cleavage of DNA to give random double-stranded fragments with terminal 5'-phosphates, ATP is simultaneously hydrolyzed.</text>
        <dbReference type="EC" id="3.1.21.3"/>
    </reaction>
</comment>
<evidence type="ECO:0000256" key="6">
    <source>
        <dbReference type="ARBA" id="ARBA00022759"/>
    </source>
</evidence>